<dbReference type="SMART" id="SM00028">
    <property type="entry name" value="TPR"/>
    <property type="match status" value="3"/>
</dbReference>
<evidence type="ECO:0000256" key="1">
    <source>
        <dbReference type="PROSITE-ProRule" id="PRU00339"/>
    </source>
</evidence>
<dbReference type="GO" id="GO:0016740">
    <property type="term" value="F:transferase activity"/>
    <property type="evidence" value="ECO:0007669"/>
    <property type="project" value="UniProtKB-KW"/>
</dbReference>
<feature type="domain" description="Tetratricopeptide repeat protein 21A/21B N-terminal ARM repeat" evidence="2">
    <location>
        <begin position="79"/>
        <end position="202"/>
    </location>
</feature>
<dbReference type="PANTHER" id="PTHR12558">
    <property type="entry name" value="CELL DIVISION CYCLE 16,23,27"/>
    <property type="match status" value="1"/>
</dbReference>
<dbReference type="KEGG" id="kki:KKKWG1_1202"/>
<dbReference type="Gene3D" id="1.25.40.10">
    <property type="entry name" value="Tetratricopeptide repeat domain"/>
    <property type="match status" value="1"/>
</dbReference>
<dbReference type="SUPFAM" id="SSF48452">
    <property type="entry name" value="TPR-like"/>
    <property type="match status" value="1"/>
</dbReference>
<dbReference type="GeneID" id="93262533"/>
<dbReference type="InterPro" id="IPR056833">
    <property type="entry name" value="ARM_TT21_N"/>
</dbReference>
<dbReference type="PROSITE" id="PS51257">
    <property type="entry name" value="PROKAR_LIPOPROTEIN"/>
    <property type="match status" value="1"/>
</dbReference>
<dbReference type="InterPro" id="IPR011990">
    <property type="entry name" value="TPR-like_helical_dom_sf"/>
</dbReference>
<accession>A0AAX2J3U6</accession>
<organism evidence="3 4">
    <name type="scientific">Kingella kingae</name>
    <dbReference type="NCBI Taxonomy" id="504"/>
    <lineage>
        <taxon>Bacteria</taxon>
        <taxon>Pseudomonadati</taxon>
        <taxon>Pseudomonadota</taxon>
        <taxon>Betaproteobacteria</taxon>
        <taxon>Neisseriales</taxon>
        <taxon>Neisseriaceae</taxon>
        <taxon>Kingella</taxon>
    </lineage>
</organism>
<dbReference type="NCBIfam" id="TIGR02521">
    <property type="entry name" value="type_IV_pilW"/>
    <property type="match status" value="1"/>
</dbReference>
<feature type="repeat" description="TPR" evidence="1">
    <location>
        <begin position="81"/>
        <end position="114"/>
    </location>
</feature>
<keyword evidence="1" id="KW-0802">TPR repeat</keyword>
<dbReference type="PANTHER" id="PTHR12558:SF13">
    <property type="entry name" value="CELL DIVISION CYCLE PROTEIN 27 HOMOLOG"/>
    <property type="match status" value="1"/>
</dbReference>
<keyword evidence="3" id="KW-0808">Transferase</keyword>
<dbReference type="RefSeq" id="WP_003785960.1">
    <property type="nucleotide sequence ID" value="NZ_CP045141.1"/>
</dbReference>
<protein>
    <submittedName>
        <fullName evidence="3">Predicted O-linked N-acetylglucosamine transferase, SPINDLY family</fullName>
    </submittedName>
</protein>
<proteinExistence type="predicted"/>
<dbReference type="Proteomes" id="UP000248598">
    <property type="component" value="Chromosome 1"/>
</dbReference>
<dbReference type="EMBL" id="LS483426">
    <property type="protein sequence ID" value="SQH25051.1"/>
    <property type="molecule type" value="Genomic_DNA"/>
</dbReference>
<dbReference type="Pfam" id="PF25062">
    <property type="entry name" value="ARM_TT21_N"/>
    <property type="match status" value="1"/>
</dbReference>
<sequence length="266" mass="29978">MKLIKAALSKFSIACGIAFLLTGCVTQGTVLTQFRDMTRSEKNAEAVRIKTQLAVEYMNARDYRAATVAIEDALKVDSGYDMAWLIRAQIYQFLKVYDKAEESFARALSISPTGAEINNNYGWYLCSIKNNANAALPYFDKALADPTYPTPEMAYLNKAICSAKLKQYGLANAYYERALNLNPEFVPVFMERARTKLEEGQYSEADRLFRIYQSRVNQLNAKALLLGWQIARANGESQAAYEYEAQLRANYPYSEELQSISTGSTE</sequence>
<gene>
    <name evidence="3" type="ORF">NCTC10529_01246</name>
</gene>
<dbReference type="InterPro" id="IPR019734">
    <property type="entry name" value="TPR_rpt"/>
</dbReference>
<dbReference type="InterPro" id="IPR013360">
    <property type="entry name" value="Pilus_4_PilW"/>
</dbReference>
<evidence type="ECO:0000259" key="2">
    <source>
        <dbReference type="Pfam" id="PF25062"/>
    </source>
</evidence>
<reference evidence="3 4" key="1">
    <citation type="submission" date="2018-06" db="EMBL/GenBank/DDBJ databases">
        <authorList>
            <consortium name="Pathogen Informatics"/>
            <person name="Doyle S."/>
        </authorList>
    </citation>
    <scope>NUCLEOTIDE SEQUENCE [LARGE SCALE GENOMIC DNA]</scope>
    <source>
        <strain evidence="3 4">NCTC10529</strain>
    </source>
</reference>
<dbReference type="AlphaFoldDB" id="A0AAX2J3U6"/>
<evidence type="ECO:0000313" key="3">
    <source>
        <dbReference type="EMBL" id="SQH25051.1"/>
    </source>
</evidence>
<name>A0AAX2J3U6_KINKI</name>
<feature type="repeat" description="TPR" evidence="1">
    <location>
        <begin position="152"/>
        <end position="185"/>
    </location>
</feature>
<dbReference type="PROSITE" id="PS50005">
    <property type="entry name" value="TPR"/>
    <property type="match status" value="2"/>
</dbReference>
<evidence type="ECO:0000313" key="4">
    <source>
        <dbReference type="Proteomes" id="UP000248598"/>
    </source>
</evidence>